<keyword evidence="1" id="KW-0812">Transmembrane</keyword>
<dbReference type="EMBL" id="CAESAH010000005">
    <property type="protein sequence ID" value="CAB4332695.1"/>
    <property type="molecule type" value="Genomic_DNA"/>
</dbReference>
<accession>A0A6J7CB42</accession>
<feature type="transmembrane region" description="Helical" evidence="1">
    <location>
        <begin position="21"/>
        <end position="49"/>
    </location>
</feature>
<evidence type="ECO:0000313" key="5">
    <source>
        <dbReference type="EMBL" id="CAB4854465.1"/>
    </source>
</evidence>
<feature type="transmembrane region" description="Helical" evidence="1">
    <location>
        <begin position="219"/>
        <end position="239"/>
    </location>
</feature>
<protein>
    <submittedName>
        <fullName evidence="5">Unannotated protein</fullName>
    </submittedName>
</protein>
<keyword evidence="1" id="KW-0472">Membrane</keyword>
<feature type="transmembrane region" description="Helical" evidence="1">
    <location>
        <begin position="365"/>
        <end position="385"/>
    </location>
</feature>
<reference evidence="5" key="1">
    <citation type="submission" date="2020-05" db="EMBL/GenBank/DDBJ databases">
        <authorList>
            <person name="Chiriac C."/>
            <person name="Salcher M."/>
            <person name="Ghai R."/>
            <person name="Kavagutti S V."/>
        </authorList>
    </citation>
    <scope>NUCLEOTIDE SEQUENCE</scope>
</reference>
<evidence type="ECO:0000256" key="1">
    <source>
        <dbReference type="SAM" id="Phobius"/>
    </source>
</evidence>
<feature type="transmembrane region" description="Helical" evidence="1">
    <location>
        <begin position="187"/>
        <end position="213"/>
    </location>
</feature>
<dbReference type="EMBL" id="CAEZYO010000005">
    <property type="protein sequence ID" value="CAB4723278.1"/>
    <property type="molecule type" value="Genomic_DNA"/>
</dbReference>
<dbReference type="EMBL" id="CAFABC010000003">
    <property type="protein sequence ID" value="CAB4816295.1"/>
    <property type="molecule type" value="Genomic_DNA"/>
</dbReference>
<organism evidence="5">
    <name type="scientific">freshwater metagenome</name>
    <dbReference type="NCBI Taxonomy" id="449393"/>
    <lineage>
        <taxon>unclassified sequences</taxon>
        <taxon>metagenomes</taxon>
        <taxon>ecological metagenomes</taxon>
    </lineage>
</organism>
<feature type="transmembrane region" description="Helical" evidence="1">
    <location>
        <begin position="125"/>
        <end position="142"/>
    </location>
</feature>
<proteinExistence type="predicted"/>
<dbReference type="AlphaFoldDB" id="A0A6J7CB42"/>
<keyword evidence="1" id="KW-1133">Transmembrane helix</keyword>
<gene>
    <name evidence="3" type="ORF">UFOPK2731_00305</name>
    <name evidence="4" type="ORF">UFOPK3161_00229</name>
    <name evidence="5" type="ORF">UFOPK3288_00689</name>
    <name evidence="2" type="ORF">UFOPK3962_00331</name>
    <name evidence="6" type="ORF">UFOPK4427_00147</name>
</gene>
<evidence type="ECO:0000313" key="4">
    <source>
        <dbReference type="EMBL" id="CAB4816295.1"/>
    </source>
</evidence>
<evidence type="ECO:0000313" key="2">
    <source>
        <dbReference type="EMBL" id="CAB4332695.1"/>
    </source>
</evidence>
<feature type="transmembrane region" description="Helical" evidence="1">
    <location>
        <begin position="391"/>
        <end position="414"/>
    </location>
</feature>
<evidence type="ECO:0000313" key="6">
    <source>
        <dbReference type="EMBL" id="CAB5135428.1"/>
    </source>
</evidence>
<dbReference type="EMBL" id="CAFBLC010000018">
    <property type="protein sequence ID" value="CAB4854465.1"/>
    <property type="molecule type" value="Genomic_DNA"/>
</dbReference>
<evidence type="ECO:0000313" key="3">
    <source>
        <dbReference type="EMBL" id="CAB4723278.1"/>
    </source>
</evidence>
<sequence length="462" mass="51189">MATRSNGYRSRPDGSHVGKVGFYLVLIPATGFLIKMITMANIVGGGAWLGADGENYLSGVEGLLNQGYFSDKDVLSFWPAGYPILIWFLAKISLANSLWLLSIIQSLFYAYSSYFFLKQLRGTQLQPYMFLIGMALTFNPTLSLSSLAVGYESPIASCMLMIVGLILKSQRQNTNIELVKNISLVGLFSFLATFMQPRWILTSVVFAVMWALITQGKKAQAMVLIGVIAIMTIAPAILIQRNSQAIQKSVISTNLGVTMRLGAGESTSGGYSHSGLEVPCDPVPPAIVVEDNDLVKCVLSWYAANPVKTFHLAINKAWYFWSPWSGPLGNGTMARNPWLKIDPIINIAHTSPAGKDFVYKTFGKVVSFLWVLMCISLFFIGFFWLRSMKGMQSILAYLAFTPVVLSWLISIATIGDHRFRLPTMPLSLFLQVLGYFALIHKIKTKSFAVKNEVVDKKVRKHN</sequence>
<feature type="transmembrane region" description="Helical" evidence="1">
    <location>
        <begin position="426"/>
        <end position="442"/>
    </location>
</feature>
<dbReference type="EMBL" id="CAFBRY010000002">
    <property type="protein sequence ID" value="CAB5135428.1"/>
    <property type="molecule type" value="Genomic_DNA"/>
</dbReference>
<name>A0A6J7CB42_9ZZZZ</name>